<dbReference type="InterPro" id="IPR036388">
    <property type="entry name" value="WH-like_DNA-bd_sf"/>
</dbReference>
<keyword evidence="1" id="KW-0175">Coiled coil</keyword>
<dbReference type="RefSeq" id="WP_014767643.1">
    <property type="nucleotide sequence ID" value="NC_018001.1"/>
</dbReference>
<dbReference type="Pfam" id="PF13412">
    <property type="entry name" value="HTH_24"/>
    <property type="match status" value="1"/>
</dbReference>
<sequence length="270" mass="30627">MQARSYTLRVLEILNNTPSLSSREIAEILGIDFSRAKEILERLRYSGYVEKAGRGYIITTRGRSLLAELTKQKTISPQNTVQEKQGGPASEEAVSSDKSVGEKRQEGKTEGQIQQAPETLDHVSLLVKQLEEFSKRLRELEVKIKDLDARLTSLENFAKEVVKHHDMVQHTGSQSSGEGQYVIETPVMNMNEAQSRLGSLLDKYLLEGRLIRIGTLIVDHVFYEEFKKKFPIKASEVSKLSNLEKTLLNEMRNEMLVILYAGKEYRLVNA</sequence>
<dbReference type="Gene3D" id="1.10.10.10">
    <property type="entry name" value="Winged helix-like DNA-binding domain superfamily/Winged helix DNA-binding domain"/>
    <property type="match status" value="1"/>
</dbReference>
<evidence type="ECO:0000256" key="1">
    <source>
        <dbReference type="SAM" id="Coils"/>
    </source>
</evidence>
<dbReference type="EMBL" id="CP003321">
    <property type="protein sequence ID" value="AFL66743.1"/>
    <property type="molecule type" value="Genomic_DNA"/>
</dbReference>
<feature type="coiled-coil region" evidence="1">
    <location>
        <begin position="123"/>
        <end position="157"/>
    </location>
</feature>
<keyword evidence="4" id="KW-1185">Reference proteome</keyword>
<feature type="region of interest" description="Disordered" evidence="2">
    <location>
        <begin position="76"/>
        <end position="115"/>
    </location>
</feature>
<evidence type="ECO:0000313" key="3">
    <source>
        <dbReference type="EMBL" id="AFL66743.1"/>
    </source>
</evidence>
<dbReference type="KEGG" id="dfd:Desfe_0854"/>
<organism evidence="3 4">
    <name type="scientific">Desulfurococcus amylolyticus DSM 16532</name>
    <dbReference type="NCBI Taxonomy" id="768672"/>
    <lineage>
        <taxon>Archaea</taxon>
        <taxon>Thermoproteota</taxon>
        <taxon>Thermoprotei</taxon>
        <taxon>Desulfurococcales</taxon>
        <taxon>Desulfurococcaceae</taxon>
        <taxon>Desulfurococcus</taxon>
    </lineage>
</organism>
<evidence type="ECO:0000256" key="2">
    <source>
        <dbReference type="SAM" id="MobiDB-lite"/>
    </source>
</evidence>
<dbReference type="eggNOG" id="arCOG01531">
    <property type="taxonomic scope" value="Archaea"/>
</dbReference>
<dbReference type="SUPFAM" id="SSF46785">
    <property type="entry name" value="Winged helix' DNA-binding domain"/>
    <property type="match status" value="1"/>
</dbReference>
<evidence type="ECO:0000313" key="4">
    <source>
        <dbReference type="Proteomes" id="UP000006175"/>
    </source>
</evidence>
<proteinExistence type="predicted"/>
<gene>
    <name evidence="3" type="ORF">Desfe_0854</name>
</gene>
<name>I3XS19_DESAM</name>
<feature type="compositionally biased region" description="Basic and acidic residues" evidence="2">
    <location>
        <begin position="99"/>
        <end position="109"/>
    </location>
</feature>
<dbReference type="InterPro" id="IPR036390">
    <property type="entry name" value="WH_DNA-bd_sf"/>
</dbReference>
<accession>I3XS19</accession>
<protein>
    <submittedName>
        <fullName evidence="3">Mn-dependent transcriptional regulator</fullName>
    </submittedName>
</protein>
<reference evidence="3 4" key="1">
    <citation type="journal article" date="2012" name="J. Bacteriol.">
        <title>Complete Genome Sequence of Desulfurococcus fermentans, a Hyperthermophilic Cellulolytic Crenarchaeon Isolated from a Freshwater Hot Spring in Kamchatka, Russia.</title>
        <authorList>
            <person name="Susanti D."/>
            <person name="Johnson E.F."/>
            <person name="Rodriguez J.R."/>
            <person name="Anderson I."/>
            <person name="Perevalova A.A."/>
            <person name="Kyrpides N."/>
            <person name="Lucas S."/>
            <person name="Han J."/>
            <person name="Lapidus A."/>
            <person name="Cheng J.F."/>
            <person name="Goodwin L."/>
            <person name="Pitluck S."/>
            <person name="Mavrommatis K."/>
            <person name="Peters L."/>
            <person name="Land M.L."/>
            <person name="Hauser L."/>
            <person name="Gopalan V."/>
            <person name="Chan P.P."/>
            <person name="Lowe T.M."/>
            <person name="Atomi H."/>
            <person name="Bonch-Osmolovskaya E.A."/>
            <person name="Woyke T."/>
            <person name="Mukhopadhyay B."/>
        </authorList>
    </citation>
    <scope>NUCLEOTIDE SEQUENCE [LARGE SCALE GENOMIC DNA]</scope>
    <source>
        <strain evidence="3 4">DSM 16532</strain>
    </source>
</reference>
<dbReference type="GeneID" id="13061229"/>
<dbReference type="Proteomes" id="UP000006175">
    <property type="component" value="Chromosome"/>
</dbReference>
<dbReference type="AlphaFoldDB" id="I3XS19"/>
<dbReference type="HOGENOM" id="CLU_1092397_0_0_2"/>